<comment type="caution">
    <text evidence="2">The sequence shown here is derived from an EMBL/GenBank/DDBJ whole genome shotgun (WGS) entry which is preliminary data.</text>
</comment>
<feature type="compositionally biased region" description="Acidic residues" evidence="1">
    <location>
        <begin position="69"/>
        <end position="79"/>
    </location>
</feature>
<name>A0A402AUT9_9CHLR</name>
<gene>
    <name evidence="2" type="ORF">KDK_66190</name>
</gene>
<organism evidence="2 3">
    <name type="scientific">Dictyobacter kobayashii</name>
    <dbReference type="NCBI Taxonomy" id="2014872"/>
    <lineage>
        <taxon>Bacteria</taxon>
        <taxon>Bacillati</taxon>
        <taxon>Chloroflexota</taxon>
        <taxon>Ktedonobacteria</taxon>
        <taxon>Ktedonobacterales</taxon>
        <taxon>Dictyobacteraceae</taxon>
        <taxon>Dictyobacter</taxon>
    </lineage>
</organism>
<evidence type="ECO:0000313" key="3">
    <source>
        <dbReference type="Proteomes" id="UP000287188"/>
    </source>
</evidence>
<sequence length="133" mass="13866">MSEGTLFASTNPGRYAIGSALGPDLVDGQALEVFLGSHWIAGRIRHSRNATEASSLGEQQIGTYNTATGEEDTVTEASEESFPASDSPAWAGIPDQFSRAQNAANATNGFFFVATEDGSVCGLCVGMKVRTAS</sequence>
<proteinExistence type="predicted"/>
<evidence type="ECO:0000313" key="2">
    <source>
        <dbReference type="EMBL" id="GCE22819.1"/>
    </source>
</evidence>
<evidence type="ECO:0000256" key="1">
    <source>
        <dbReference type="SAM" id="MobiDB-lite"/>
    </source>
</evidence>
<reference evidence="3" key="1">
    <citation type="submission" date="2018-12" db="EMBL/GenBank/DDBJ databases">
        <title>Tengunoibacter tsumagoiensis gen. nov., sp. nov., Dictyobacter kobayashii sp. nov., D. alpinus sp. nov., and D. joshuensis sp. nov. and description of Dictyobacteraceae fam. nov. within the order Ktedonobacterales isolated from Tengu-no-mugimeshi.</title>
        <authorList>
            <person name="Wang C.M."/>
            <person name="Zheng Y."/>
            <person name="Sakai Y."/>
            <person name="Toyoda A."/>
            <person name="Minakuchi Y."/>
            <person name="Abe K."/>
            <person name="Yokota A."/>
            <person name="Yabe S."/>
        </authorList>
    </citation>
    <scope>NUCLEOTIDE SEQUENCE [LARGE SCALE GENOMIC DNA]</scope>
    <source>
        <strain evidence="3">Uno11</strain>
    </source>
</reference>
<accession>A0A402AUT9</accession>
<feature type="compositionally biased region" description="Polar residues" evidence="1">
    <location>
        <begin position="50"/>
        <end position="68"/>
    </location>
</feature>
<keyword evidence="3" id="KW-1185">Reference proteome</keyword>
<dbReference type="EMBL" id="BIFS01000002">
    <property type="protein sequence ID" value="GCE22819.1"/>
    <property type="molecule type" value="Genomic_DNA"/>
</dbReference>
<dbReference type="AlphaFoldDB" id="A0A402AUT9"/>
<protein>
    <submittedName>
        <fullName evidence="2">Uncharacterized protein</fullName>
    </submittedName>
</protein>
<dbReference type="Proteomes" id="UP000287188">
    <property type="component" value="Unassembled WGS sequence"/>
</dbReference>
<feature type="region of interest" description="Disordered" evidence="1">
    <location>
        <begin position="50"/>
        <end position="90"/>
    </location>
</feature>
<dbReference type="OrthoDB" id="161959at2"/>
<dbReference type="RefSeq" id="WP_126556160.1">
    <property type="nucleotide sequence ID" value="NZ_BIFS01000002.1"/>
</dbReference>